<evidence type="ECO:0000259" key="9">
    <source>
        <dbReference type="Pfam" id="PF05896"/>
    </source>
</evidence>
<comment type="catalytic activity">
    <reaction evidence="8">
        <text>a ubiquinone + n Na(+)(in) + NADH + H(+) = a ubiquinol + n Na(+)(out) + NAD(+)</text>
        <dbReference type="Rhea" id="RHEA:47748"/>
        <dbReference type="Rhea" id="RHEA-COMP:9565"/>
        <dbReference type="Rhea" id="RHEA-COMP:9566"/>
        <dbReference type="ChEBI" id="CHEBI:15378"/>
        <dbReference type="ChEBI" id="CHEBI:16389"/>
        <dbReference type="ChEBI" id="CHEBI:17976"/>
        <dbReference type="ChEBI" id="CHEBI:29101"/>
        <dbReference type="ChEBI" id="CHEBI:57540"/>
        <dbReference type="ChEBI" id="CHEBI:57945"/>
        <dbReference type="EC" id="7.2.1.1"/>
    </reaction>
</comment>
<dbReference type="HAMAP" id="MF_00425">
    <property type="entry name" value="NqrA"/>
    <property type="match status" value="1"/>
</dbReference>
<dbReference type="Pfam" id="PF11973">
    <property type="entry name" value="NQRA_SLBB"/>
    <property type="match status" value="1"/>
</dbReference>
<evidence type="ECO:0000256" key="4">
    <source>
        <dbReference type="ARBA" id="ARBA00023053"/>
    </source>
</evidence>
<dbReference type="GO" id="GO:0006814">
    <property type="term" value="P:sodium ion transport"/>
    <property type="evidence" value="ECO:0007669"/>
    <property type="project" value="UniProtKB-UniRule"/>
</dbReference>
<name>A0A2T5J0E9_9GAMM</name>
<evidence type="ECO:0000256" key="1">
    <source>
        <dbReference type="ARBA" id="ARBA00022448"/>
    </source>
</evidence>
<organism evidence="12 13">
    <name type="scientific">Agitococcus lubricus</name>
    <dbReference type="NCBI Taxonomy" id="1077255"/>
    <lineage>
        <taxon>Bacteria</taxon>
        <taxon>Pseudomonadati</taxon>
        <taxon>Pseudomonadota</taxon>
        <taxon>Gammaproteobacteria</taxon>
        <taxon>Moraxellales</taxon>
        <taxon>Moraxellaceae</taxon>
        <taxon>Agitococcus</taxon>
    </lineage>
</organism>
<proteinExistence type="inferred from homology"/>
<keyword evidence="6 8" id="KW-0830">Ubiquinone</keyword>
<dbReference type="AlphaFoldDB" id="A0A2T5J0E9"/>
<keyword evidence="7 8" id="KW-0739">Sodium transport</keyword>
<dbReference type="Pfam" id="PF05896">
    <property type="entry name" value="NQRA_N"/>
    <property type="match status" value="1"/>
</dbReference>
<evidence type="ECO:0000259" key="11">
    <source>
        <dbReference type="Pfam" id="PF24836"/>
    </source>
</evidence>
<accession>A0A2T5J0E9</accession>
<comment type="caution">
    <text evidence="12">The sequence shown here is derived from an EMBL/GenBank/DDBJ whole genome shotgun (WGS) entry which is preliminary data.</text>
</comment>
<evidence type="ECO:0000313" key="12">
    <source>
        <dbReference type="EMBL" id="PTQ89756.1"/>
    </source>
</evidence>
<gene>
    <name evidence="8" type="primary">nqrA</name>
    <name evidence="12" type="ORF">C8N29_10580</name>
</gene>
<keyword evidence="4 8" id="KW-0915">Sodium</keyword>
<evidence type="ECO:0000256" key="8">
    <source>
        <dbReference type="HAMAP-Rule" id="MF_00425"/>
    </source>
</evidence>
<dbReference type="PANTHER" id="PTHR37839">
    <property type="entry name" value="NA(+)-TRANSLOCATING NADH-QUINONE REDUCTASE SUBUNIT A"/>
    <property type="match status" value="1"/>
</dbReference>
<comment type="subunit">
    <text evidence="8">Composed of six subunits; NqrA, NqrB, NqrC, NqrD, NqrE and NqrF.</text>
</comment>
<dbReference type="EC" id="7.2.1.1" evidence="8"/>
<evidence type="ECO:0000256" key="6">
    <source>
        <dbReference type="ARBA" id="ARBA00023075"/>
    </source>
</evidence>
<keyword evidence="13" id="KW-1185">Reference proteome</keyword>
<dbReference type="EMBL" id="QAON01000005">
    <property type="protein sequence ID" value="PTQ89756.1"/>
    <property type="molecule type" value="Genomic_DNA"/>
</dbReference>
<feature type="domain" description="Na(+)-translocating NADH-quinone reductase subunit A C-terminal" evidence="10">
    <location>
        <begin position="261"/>
        <end position="310"/>
    </location>
</feature>
<dbReference type="InterPro" id="IPR008703">
    <property type="entry name" value="NqrA"/>
</dbReference>
<dbReference type="PANTHER" id="PTHR37839:SF1">
    <property type="entry name" value="NA(+)-TRANSLOCATING NADH-QUINONE REDUCTASE SUBUNIT A"/>
    <property type="match status" value="1"/>
</dbReference>
<evidence type="ECO:0000313" key="13">
    <source>
        <dbReference type="Proteomes" id="UP000244223"/>
    </source>
</evidence>
<evidence type="ECO:0000256" key="7">
    <source>
        <dbReference type="ARBA" id="ARBA00023201"/>
    </source>
</evidence>
<dbReference type="NCBIfam" id="NF003759">
    <property type="entry name" value="PRK05352.1-2"/>
    <property type="match status" value="1"/>
</dbReference>
<sequence length="445" mass="48751">MMVKIKRGLEVPITGAPTQQISHVSSIRSVAILGSDYHGMMPTMKVVEGERVIKGQPLFADKKNPLVIYTAPVTGRVRAINRGAKRVFQSLVIDIEANSPDAVSFKAYNREQLQHLNREGVIEQLVASGLWTALRTRPFSKVPNPDSQASAIFVNAMDTNPLAADPAVVIQQEQHAFEDGLALVSKLADKLYVSKAANATFSTGKFNAHEFSGVHPAGLVGTHIHFLHPASASRTVWHLNYQDVIAIGKLFATGQLDSSRVIALAGPSVRQPRLVRTLLGASLLDLTTGELFGNNSRIISGSVLSGRRAQDTDIYLGRYHLQVSVLEEGTEREMLHYIKLGSHRFSALGVYLGHWLGKKFNMTTSTNGSPRAMVPVGAYEQIMPLDILPTQLLRYLLVSDTDMAQALGCLELDEEDLALCTFVCPGKYEYGPILRDVLDRIEKEG</sequence>
<evidence type="ECO:0000256" key="5">
    <source>
        <dbReference type="ARBA" id="ARBA00023065"/>
    </source>
</evidence>
<dbReference type="InterPro" id="IPR056147">
    <property type="entry name" value="NQRA_N"/>
</dbReference>
<dbReference type="GO" id="GO:0016655">
    <property type="term" value="F:oxidoreductase activity, acting on NAD(P)H, quinone or similar compound as acceptor"/>
    <property type="evidence" value="ECO:0007669"/>
    <property type="project" value="UniProtKB-UniRule"/>
</dbReference>
<dbReference type="InterPro" id="IPR022615">
    <property type="entry name" value="NqrA_C_domain"/>
</dbReference>
<protein>
    <recommendedName>
        <fullName evidence="8">Na(+)-translocating NADH-quinone reductase subunit A</fullName>
        <shortName evidence="8">Na(+)-NQR subunit A</shortName>
        <shortName evidence="8">Na(+)-translocating NQR subunit A</shortName>
        <ecNumber evidence="8">7.2.1.1</ecNumber>
    </recommendedName>
    <alternativeName>
        <fullName evidence="8">NQR complex subunit A</fullName>
    </alternativeName>
    <alternativeName>
        <fullName evidence="8">NQR-1 subunit A</fullName>
    </alternativeName>
</protein>
<dbReference type="InterPro" id="IPR056148">
    <property type="entry name" value="NQRA_2nd"/>
</dbReference>
<reference evidence="12 13" key="1">
    <citation type="submission" date="2018-04" db="EMBL/GenBank/DDBJ databases">
        <title>Genomic Encyclopedia of Archaeal and Bacterial Type Strains, Phase II (KMG-II): from individual species to whole genera.</title>
        <authorList>
            <person name="Goeker M."/>
        </authorList>
    </citation>
    <scope>NUCLEOTIDE SEQUENCE [LARGE SCALE GENOMIC DNA]</scope>
    <source>
        <strain evidence="12 13">DSM 5822</strain>
    </source>
</reference>
<evidence type="ECO:0000256" key="2">
    <source>
        <dbReference type="ARBA" id="ARBA00022967"/>
    </source>
</evidence>
<feature type="domain" description="NqrA N-terminal barrel-sandwich hybrid" evidence="9">
    <location>
        <begin position="3"/>
        <end position="96"/>
    </location>
</feature>
<comment type="similarity">
    <text evidence="8">Belongs to the NqrA family.</text>
</comment>
<keyword evidence="2 8" id="KW-1278">Translocase</keyword>
<dbReference type="Pfam" id="PF24836">
    <property type="entry name" value="NQRA_2nd"/>
    <property type="match status" value="1"/>
</dbReference>
<keyword evidence="3 8" id="KW-0520">NAD</keyword>
<keyword evidence="1 8" id="KW-0813">Transport</keyword>
<feature type="domain" description="NqrA second alpha/beta" evidence="11">
    <location>
        <begin position="117"/>
        <end position="256"/>
    </location>
</feature>
<keyword evidence="5 8" id="KW-0406">Ion transport</keyword>
<dbReference type="Proteomes" id="UP000244223">
    <property type="component" value="Unassembled WGS sequence"/>
</dbReference>
<evidence type="ECO:0000259" key="10">
    <source>
        <dbReference type="Pfam" id="PF11973"/>
    </source>
</evidence>
<comment type="function">
    <text evidence="8">NQR complex catalyzes the reduction of ubiquinone-1 to ubiquinol by two successive reactions, coupled with the transport of Na(+) ions from the cytoplasm to the periplasm. NqrA to NqrE are probably involved in the second step, the conversion of ubisemiquinone to ubiquinol.</text>
</comment>
<dbReference type="NCBIfam" id="TIGR01936">
    <property type="entry name" value="nqrA"/>
    <property type="match status" value="1"/>
</dbReference>
<evidence type="ECO:0000256" key="3">
    <source>
        <dbReference type="ARBA" id="ARBA00023027"/>
    </source>
</evidence>